<dbReference type="CDD" id="cd01392">
    <property type="entry name" value="HTH_LacI"/>
    <property type="match status" value="1"/>
</dbReference>
<evidence type="ECO:0000256" key="2">
    <source>
        <dbReference type="ARBA" id="ARBA00023125"/>
    </source>
</evidence>
<protein>
    <submittedName>
        <fullName evidence="6">LacI family transcriptional regulator</fullName>
    </submittedName>
</protein>
<dbReference type="Gene3D" id="3.40.50.2300">
    <property type="match status" value="2"/>
</dbReference>
<keyword evidence="2" id="KW-0238">DNA-binding</keyword>
<gene>
    <name evidence="6" type="ORF">GCM10017781_12730</name>
</gene>
<dbReference type="InterPro" id="IPR000843">
    <property type="entry name" value="HTH_LacI"/>
</dbReference>
<keyword evidence="3" id="KW-0804">Transcription</keyword>
<feature type="region of interest" description="Disordered" evidence="4">
    <location>
        <begin position="1"/>
        <end position="33"/>
    </location>
</feature>
<dbReference type="EMBL" id="BNAJ01000002">
    <property type="protein sequence ID" value="GHF37489.1"/>
    <property type="molecule type" value="Genomic_DNA"/>
</dbReference>
<feature type="domain" description="HTH lacI-type" evidence="5">
    <location>
        <begin position="63"/>
        <end position="117"/>
    </location>
</feature>
<evidence type="ECO:0000313" key="6">
    <source>
        <dbReference type="EMBL" id="GHF37489.1"/>
    </source>
</evidence>
<dbReference type="PANTHER" id="PTHR30146">
    <property type="entry name" value="LACI-RELATED TRANSCRIPTIONAL REPRESSOR"/>
    <property type="match status" value="1"/>
</dbReference>
<dbReference type="CDD" id="cd06267">
    <property type="entry name" value="PBP1_LacI_sugar_binding-like"/>
    <property type="match status" value="1"/>
</dbReference>
<keyword evidence="7" id="KW-1185">Reference proteome</keyword>
<dbReference type="Proteomes" id="UP000619376">
    <property type="component" value="Unassembled WGS sequence"/>
</dbReference>
<comment type="caution">
    <text evidence="6">The sequence shown here is derived from an EMBL/GenBank/DDBJ whole genome shotgun (WGS) entry which is preliminary data.</text>
</comment>
<dbReference type="PANTHER" id="PTHR30146:SF109">
    <property type="entry name" value="HTH-TYPE TRANSCRIPTIONAL REGULATOR GALS"/>
    <property type="match status" value="1"/>
</dbReference>
<dbReference type="PROSITE" id="PS00356">
    <property type="entry name" value="HTH_LACI_1"/>
    <property type="match status" value="1"/>
</dbReference>
<keyword evidence="1" id="KW-0805">Transcription regulation</keyword>
<dbReference type="InterPro" id="IPR010982">
    <property type="entry name" value="Lambda_DNA-bd_dom_sf"/>
</dbReference>
<dbReference type="RefSeq" id="WP_268245895.1">
    <property type="nucleotide sequence ID" value="NZ_BNAJ01000002.1"/>
</dbReference>
<dbReference type="SUPFAM" id="SSF53822">
    <property type="entry name" value="Periplasmic binding protein-like I"/>
    <property type="match status" value="1"/>
</dbReference>
<accession>A0ABQ3JMV1</accession>
<sequence>MSDSQQPVSWTAPRVRRAGPCGTLPRGRRSLQADSSAVDSRTFGAYILSNRFRKGENIRKKAPTIYDIAARAQVSVSTASRVLNGHATVNAELRARVEQAMQDLRFRPNRIAQTLYHHRSHTIGCILPDIGNPFFSQLFLQLEIGAFERGYTMILGNTVSTRDLERTYLRTLAERQVDGLLFLGGLANDAAPDPADLHLVQDVAEHLPVVVVNGDLPGVPLAARVRSDEAGGMRDLLSLLRTSGHRDVAFLGGRADVTTTLEKLREFDAVHPAAPPHWRQVTGLTIDAGREAMTALLDGGGPRPTAAVCINDLVAAGALAVARDRGVDVPGTLSLAGFDDVFVAQVVSPPLTSVNHNYGLLARTALDALLDSIDGSAEVRDVAVPTVIAERASIRRLP</sequence>
<evidence type="ECO:0000259" key="5">
    <source>
        <dbReference type="PROSITE" id="PS50932"/>
    </source>
</evidence>
<reference evidence="7" key="1">
    <citation type="journal article" date="2019" name="Int. J. Syst. Evol. Microbiol.">
        <title>The Global Catalogue of Microorganisms (GCM) 10K type strain sequencing project: providing services to taxonomists for standard genome sequencing and annotation.</title>
        <authorList>
            <consortium name="The Broad Institute Genomics Platform"/>
            <consortium name="The Broad Institute Genome Sequencing Center for Infectious Disease"/>
            <person name="Wu L."/>
            <person name="Ma J."/>
        </authorList>
    </citation>
    <scope>NUCLEOTIDE SEQUENCE [LARGE SCALE GENOMIC DNA]</scope>
    <source>
        <strain evidence="7">CGMCC 1.18437</strain>
    </source>
</reference>
<dbReference type="PROSITE" id="PS50932">
    <property type="entry name" value="HTH_LACI_2"/>
    <property type="match status" value="1"/>
</dbReference>
<dbReference type="SUPFAM" id="SSF47413">
    <property type="entry name" value="lambda repressor-like DNA-binding domains"/>
    <property type="match status" value="1"/>
</dbReference>
<proteinExistence type="predicted"/>
<dbReference type="SMART" id="SM00354">
    <property type="entry name" value="HTH_LACI"/>
    <property type="match status" value="1"/>
</dbReference>
<evidence type="ECO:0000256" key="4">
    <source>
        <dbReference type="SAM" id="MobiDB-lite"/>
    </source>
</evidence>
<name>A0ABQ3JMV1_9DEIO</name>
<dbReference type="InterPro" id="IPR028082">
    <property type="entry name" value="Peripla_BP_I"/>
</dbReference>
<dbReference type="Pfam" id="PF13377">
    <property type="entry name" value="Peripla_BP_3"/>
    <property type="match status" value="1"/>
</dbReference>
<dbReference type="Pfam" id="PF00356">
    <property type="entry name" value="LacI"/>
    <property type="match status" value="1"/>
</dbReference>
<evidence type="ECO:0000313" key="7">
    <source>
        <dbReference type="Proteomes" id="UP000619376"/>
    </source>
</evidence>
<organism evidence="6 7">
    <name type="scientific">Deinococcus metalli</name>
    <dbReference type="NCBI Taxonomy" id="1141878"/>
    <lineage>
        <taxon>Bacteria</taxon>
        <taxon>Thermotogati</taxon>
        <taxon>Deinococcota</taxon>
        <taxon>Deinococci</taxon>
        <taxon>Deinococcales</taxon>
        <taxon>Deinococcaceae</taxon>
        <taxon>Deinococcus</taxon>
    </lineage>
</organism>
<evidence type="ECO:0000256" key="3">
    <source>
        <dbReference type="ARBA" id="ARBA00023163"/>
    </source>
</evidence>
<dbReference type="InterPro" id="IPR046335">
    <property type="entry name" value="LacI/GalR-like_sensor"/>
</dbReference>
<evidence type="ECO:0000256" key="1">
    <source>
        <dbReference type="ARBA" id="ARBA00023015"/>
    </source>
</evidence>
<dbReference type="Gene3D" id="1.10.260.40">
    <property type="entry name" value="lambda repressor-like DNA-binding domains"/>
    <property type="match status" value="1"/>
</dbReference>